<evidence type="ECO:0000259" key="5">
    <source>
        <dbReference type="PROSITE" id="PS50977"/>
    </source>
</evidence>
<feature type="domain" description="HTH tetR-type" evidence="5">
    <location>
        <begin position="16"/>
        <end position="76"/>
    </location>
</feature>
<reference evidence="6" key="1">
    <citation type="submission" date="2021-07" db="EMBL/GenBank/DDBJ databases">
        <authorList>
            <person name="Fernandez M."/>
            <person name="Pereira P."/>
            <person name="Torres Tejerizo G.A."/>
            <person name="Gonzalez P."/>
            <person name="Agostini E."/>
        </authorList>
    </citation>
    <scope>NUCLEOTIDE SEQUENCE</scope>
    <source>
        <strain evidence="6">SFC 500-1A</strain>
    </source>
</reference>
<dbReference type="Pfam" id="PF00440">
    <property type="entry name" value="TetR_N"/>
    <property type="match status" value="1"/>
</dbReference>
<dbReference type="SUPFAM" id="SSF46689">
    <property type="entry name" value="Homeodomain-like"/>
    <property type="match status" value="1"/>
</dbReference>
<dbReference type="InterPro" id="IPR041479">
    <property type="entry name" value="TetR_CgmR_C"/>
</dbReference>
<dbReference type="PROSITE" id="PS50977">
    <property type="entry name" value="HTH_TETR_2"/>
    <property type="match status" value="1"/>
</dbReference>
<comment type="caution">
    <text evidence="6">The sequence shown here is derived from an EMBL/GenBank/DDBJ whole genome shotgun (WGS) entry which is preliminary data.</text>
</comment>
<dbReference type="InterPro" id="IPR009057">
    <property type="entry name" value="Homeodomain-like_sf"/>
</dbReference>
<dbReference type="SUPFAM" id="SSF48498">
    <property type="entry name" value="Tetracyclin repressor-like, C-terminal domain"/>
    <property type="match status" value="1"/>
</dbReference>
<dbReference type="Proteomes" id="UP000887320">
    <property type="component" value="Unassembled WGS sequence"/>
</dbReference>
<evidence type="ECO:0000256" key="4">
    <source>
        <dbReference type="PROSITE-ProRule" id="PRU00335"/>
    </source>
</evidence>
<dbReference type="InterPro" id="IPR050109">
    <property type="entry name" value="HTH-type_TetR-like_transc_reg"/>
</dbReference>
<evidence type="ECO:0000256" key="3">
    <source>
        <dbReference type="ARBA" id="ARBA00023163"/>
    </source>
</evidence>
<evidence type="ECO:0000256" key="1">
    <source>
        <dbReference type="ARBA" id="ARBA00023015"/>
    </source>
</evidence>
<keyword evidence="3" id="KW-0804">Transcription</keyword>
<organism evidence="6 7">
    <name type="scientific">Acinetobacter guillouiae</name>
    <name type="common">Acinetobacter genomosp. 11</name>
    <dbReference type="NCBI Taxonomy" id="106649"/>
    <lineage>
        <taxon>Bacteria</taxon>
        <taxon>Pseudomonadati</taxon>
        <taxon>Pseudomonadota</taxon>
        <taxon>Gammaproteobacteria</taxon>
        <taxon>Moraxellales</taxon>
        <taxon>Moraxellaceae</taxon>
        <taxon>Acinetobacter</taxon>
    </lineage>
</organism>
<dbReference type="InterPro" id="IPR001647">
    <property type="entry name" value="HTH_TetR"/>
</dbReference>
<dbReference type="PROSITE" id="PS01081">
    <property type="entry name" value="HTH_TETR_1"/>
    <property type="match status" value="1"/>
</dbReference>
<dbReference type="PRINTS" id="PR00455">
    <property type="entry name" value="HTHTETR"/>
</dbReference>
<name>A0A8X8GRU8_ACIGI</name>
<dbReference type="RefSeq" id="WP_224963630.1">
    <property type="nucleotide sequence ID" value="NZ_CP083989.1"/>
</dbReference>
<dbReference type="InterPro" id="IPR023772">
    <property type="entry name" value="DNA-bd_HTH_TetR-type_CS"/>
</dbReference>
<dbReference type="Pfam" id="PF17937">
    <property type="entry name" value="TetR_C_28"/>
    <property type="match status" value="1"/>
</dbReference>
<dbReference type="EMBL" id="JAHWXT010000004">
    <property type="protein sequence ID" value="MCF0265416.1"/>
    <property type="molecule type" value="Genomic_DNA"/>
</dbReference>
<sequence length="188" mass="21291">MDKIVENAYQRKKDPEGVKKLILANTMSLVAEHGVNGVSIQSIATRSGVTKGGVFHHFANKQVLIEAMLEELIQQLDQQVSLAIEKDPVTYGCFTRAYIDVTLSPSFGVNTVWSALSMTLMTDKSYSEKWDQWLTRRLSQHAETDDSATLKILRYAADGAWFVQSLSPKMQDDYEEIKQELLLRTYPE</sequence>
<evidence type="ECO:0000313" key="6">
    <source>
        <dbReference type="EMBL" id="MCF0265416.1"/>
    </source>
</evidence>
<evidence type="ECO:0000256" key="2">
    <source>
        <dbReference type="ARBA" id="ARBA00023125"/>
    </source>
</evidence>
<dbReference type="PANTHER" id="PTHR30055:SF234">
    <property type="entry name" value="HTH-TYPE TRANSCRIPTIONAL REGULATOR BETI"/>
    <property type="match status" value="1"/>
</dbReference>
<accession>A0A8X8GRU8</accession>
<feature type="DNA-binding region" description="H-T-H motif" evidence="4">
    <location>
        <begin position="39"/>
        <end position="58"/>
    </location>
</feature>
<evidence type="ECO:0000313" key="7">
    <source>
        <dbReference type="Proteomes" id="UP000887320"/>
    </source>
</evidence>
<gene>
    <name evidence="6" type="ORF">KW868_13250</name>
</gene>
<keyword evidence="1" id="KW-0805">Transcription regulation</keyword>
<dbReference type="Gene3D" id="1.10.357.10">
    <property type="entry name" value="Tetracycline Repressor, domain 2"/>
    <property type="match status" value="1"/>
</dbReference>
<dbReference type="GO" id="GO:0003700">
    <property type="term" value="F:DNA-binding transcription factor activity"/>
    <property type="evidence" value="ECO:0007669"/>
    <property type="project" value="TreeGrafter"/>
</dbReference>
<proteinExistence type="predicted"/>
<dbReference type="AlphaFoldDB" id="A0A8X8GRU8"/>
<keyword evidence="2 4" id="KW-0238">DNA-binding</keyword>
<dbReference type="InterPro" id="IPR036271">
    <property type="entry name" value="Tet_transcr_reg_TetR-rel_C_sf"/>
</dbReference>
<dbReference type="GO" id="GO:0000976">
    <property type="term" value="F:transcription cis-regulatory region binding"/>
    <property type="evidence" value="ECO:0007669"/>
    <property type="project" value="TreeGrafter"/>
</dbReference>
<dbReference type="PANTHER" id="PTHR30055">
    <property type="entry name" value="HTH-TYPE TRANSCRIPTIONAL REGULATOR RUTR"/>
    <property type="match status" value="1"/>
</dbReference>
<protein>
    <submittedName>
        <fullName evidence="6">TetR/AcrR family transcriptional regulator</fullName>
    </submittedName>
</protein>